<evidence type="ECO:0000313" key="12">
    <source>
        <dbReference type="Proteomes" id="UP000260983"/>
    </source>
</evidence>
<gene>
    <name evidence="11" type="ORF">DXB65_13230</name>
</gene>
<evidence type="ECO:0000313" key="11">
    <source>
        <dbReference type="EMBL" id="RGN34675.1"/>
    </source>
</evidence>
<evidence type="ECO:0000256" key="1">
    <source>
        <dbReference type="ARBA" id="ARBA00002672"/>
    </source>
</evidence>
<keyword evidence="9 10" id="KW-0472">Membrane</keyword>
<evidence type="ECO:0000256" key="2">
    <source>
        <dbReference type="ARBA" id="ARBA00004651"/>
    </source>
</evidence>
<comment type="similarity">
    <text evidence="3">Belongs to the nicotinamide ribonucleoside (NR) uptake permease (TC 4.B.1) family.</text>
</comment>
<feature type="transmembrane region" description="Helical" evidence="10">
    <location>
        <begin position="55"/>
        <end position="74"/>
    </location>
</feature>
<evidence type="ECO:0000256" key="5">
    <source>
        <dbReference type="ARBA" id="ARBA00022448"/>
    </source>
</evidence>
<dbReference type="Proteomes" id="UP000260983">
    <property type="component" value="Unassembled WGS sequence"/>
</dbReference>
<keyword evidence="7 10" id="KW-0812">Transmembrane</keyword>
<feature type="transmembrane region" description="Helical" evidence="10">
    <location>
        <begin position="173"/>
        <end position="190"/>
    </location>
</feature>
<dbReference type="NCBIfam" id="TIGR01528">
    <property type="entry name" value="NMN_trans_PnuC"/>
    <property type="match status" value="1"/>
</dbReference>
<name>A0A3E5BBE1_9BACE</name>
<dbReference type="GO" id="GO:0034257">
    <property type="term" value="F:nicotinamide riboside transmembrane transporter activity"/>
    <property type="evidence" value="ECO:0007669"/>
    <property type="project" value="InterPro"/>
</dbReference>
<dbReference type="PANTHER" id="PTHR36122">
    <property type="entry name" value="NICOTINAMIDE RIBOSIDE TRANSPORTER PNUC"/>
    <property type="match status" value="1"/>
</dbReference>
<evidence type="ECO:0000256" key="3">
    <source>
        <dbReference type="ARBA" id="ARBA00006669"/>
    </source>
</evidence>
<keyword evidence="8 10" id="KW-1133">Transmembrane helix</keyword>
<proteinExistence type="inferred from homology"/>
<comment type="subcellular location">
    <subcellularLocation>
        <location evidence="2">Cell membrane</location>
        <topology evidence="2">Multi-pass membrane protein</topology>
    </subcellularLocation>
</comment>
<dbReference type="GO" id="GO:0005886">
    <property type="term" value="C:plasma membrane"/>
    <property type="evidence" value="ECO:0007669"/>
    <property type="project" value="UniProtKB-SubCell"/>
</dbReference>
<keyword evidence="6" id="KW-1003">Cell membrane</keyword>
<keyword evidence="5" id="KW-0813">Transport</keyword>
<dbReference type="EMBL" id="QSUL01000008">
    <property type="protein sequence ID" value="RGN34675.1"/>
    <property type="molecule type" value="Genomic_DNA"/>
</dbReference>
<dbReference type="InterPro" id="IPR006419">
    <property type="entry name" value="NMN_transpt_PnuC"/>
</dbReference>
<protein>
    <recommendedName>
        <fullName evidence="4">Nicotinamide riboside transporter PnuC</fullName>
    </recommendedName>
</protein>
<reference evidence="11 12" key="1">
    <citation type="submission" date="2018-08" db="EMBL/GenBank/DDBJ databases">
        <title>A genome reference for cultivated species of the human gut microbiota.</title>
        <authorList>
            <person name="Zou Y."/>
            <person name="Xue W."/>
            <person name="Luo G."/>
        </authorList>
    </citation>
    <scope>NUCLEOTIDE SEQUENCE [LARGE SCALE GENOMIC DNA]</scope>
    <source>
        <strain evidence="11 12">OM05-15BH</strain>
    </source>
</reference>
<sequence>MEQILEIIGTIVGLVYLWLEYRASIYLWIAGIIMPAIYIFVYYDAGLYADFGINIYYLGAAVYGWMMWKYGSFVRRKLHLRTEEEQELPITRMPLRYYLPLGIVFVVTFIGIAWILIEFTNSNVPWLDSFTTALSIVGMWMLARKYVEQWWAWIVVDVVSAGLYVYKGLDFTAGLYALYTIIAIFGYFKWKKMMEEVIND</sequence>
<dbReference type="PANTHER" id="PTHR36122:SF2">
    <property type="entry name" value="NICOTINAMIDE RIBOSIDE TRANSPORTER PNUC"/>
    <property type="match status" value="1"/>
</dbReference>
<evidence type="ECO:0000256" key="10">
    <source>
        <dbReference type="SAM" id="Phobius"/>
    </source>
</evidence>
<dbReference type="Pfam" id="PF04973">
    <property type="entry name" value="NMN_transporter"/>
    <property type="match status" value="1"/>
</dbReference>
<dbReference type="AlphaFoldDB" id="A0A3E5BBE1"/>
<evidence type="ECO:0000256" key="6">
    <source>
        <dbReference type="ARBA" id="ARBA00022475"/>
    </source>
</evidence>
<comment type="function">
    <text evidence="1">Required for nicotinamide riboside transport across the inner membrane.</text>
</comment>
<evidence type="ECO:0000256" key="8">
    <source>
        <dbReference type="ARBA" id="ARBA00022989"/>
    </source>
</evidence>
<feature type="transmembrane region" description="Helical" evidence="10">
    <location>
        <begin position="95"/>
        <end position="117"/>
    </location>
</feature>
<evidence type="ECO:0000256" key="4">
    <source>
        <dbReference type="ARBA" id="ARBA00017522"/>
    </source>
</evidence>
<organism evidence="11 12">
    <name type="scientific">Bacteroides oleiciplenus</name>
    <dbReference type="NCBI Taxonomy" id="626931"/>
    <lineage>
        <taxon>Bacteria</taxon>
        <taxon>Pseudomonadati</taxon>
        <taxon>Bacteroidota</taxon>
        <taxon>Bacteroidia</taxon>
        <taxon>Bacteroidales</taxon>
        <taxon>Bacteroidaceae</taxon>
        <taxon>Bacteroides</taxon>
    </lineage>
</organism>
<accession>A0A3E5BBE1</accession>
<feature type="transmembrane region" description="Helical" evidence="10">
    <location>
        <begin position="25"/>
        <end position="43"/>
    </location>
</feature>
<evidence type="ECO:0000256" key="7">
    <source>
        <dbReference type="ARBA" id="ARBA00022692"/>
    </source>
</evidence>
<comment type="caution">
    <text evidence="11">The sequence shown here is derived from an EMBL/GenBank/DDBJ whole genome shotgun (WGS) entry which is preliminary data.</text>
</comment>
<dbReference type="RefSeq" id="WP_117724532.1">
    <property type="nucleotide sequence ID" value="NZ_QSUL01000008.1"/>
</dbReference>
<evidence type="ECO:0000256" key="9">
    <source>
        <dbReference type="ARBA" id="ARBA00023136"/>
    </source>
</evidence>